<evidence type="ECO:0000313" key="2">
    <source>
        <dbReference type="Proteomes" id="UP000649799"/>
    </source>
</evidence>
<organism evidence="1 2">
    <name type="scientific">Cyclobacterium plantarum</name>
    <dbReference type="NCBI Taxonomy" id="2716263"/>
    <lineage>
        <taxon>Bacteria</taxon>
        <taxon>Pseudomonadati</taxon>
        <taxon>Bacteroidota</taxon>
        <taxon>Cytophagia</taxon>
        <taxon>Cytophagales</taxon>
        <taxon>Cyclobacteriaceae</taxon>
        <taxon>Cyclobacterium</taxon>
    </lineage>
</organism>
<comment type="caution">
    <text evidence="1">The sequence shown here is derived from an EMBL/GenBank/DDBJ whole genome shotgun (WGS) entry which is preliminary data.</text>
</comment>
<evidence type="ECO:0000313" key="1">
    <source>
        <dbReference type="EMBL" id="NHE58428.1"/>
    </source>
</evidence>
<dbReference type="EMBL" id="JAANYN010000007">
    <property type="protein sequence ID" value="NHE58428.1"/>
    <property type="molecule type" value="Genomic_DNA"/>
</dbReference>
<protein>
    <submittedName>
        <fullName evidence="1">Uncharacterized protein</fullName>
    </submittedName>
</protein>
<sequence length="74" mass="8238">MRKIEKSDKPDNHTIYPLNVSGLAFGVNTPFWDNVFGEKLSSNYKTVNKNQLNRHCEPFVVVIGVGKGVVVSFG</sequence>
<reference evidence="1 2" key="1">
    <citation type="submission" date="2020-03" db="EMBL/GenBank/DDBJ databases">
        <title>Cyclobacterium plantarum sp. nov., a marine bacterium isolated from a coastal-marine wetland.</title>
        <authorList>
            <person name="Sanchez-Porro C."/>
            <person name="Ventosa A."/>
            <person name="Amoozegar M."/>
        </authorList>
    </citation>
    <scope>NUCLEOTIDE SEQUENCE [LARGE SCALE GENOMIC DNA]</scope>
    <source>
        <strain evidence="1 2">GBPx2</strain>
    </source>
</reference>
<accession>A0ABX0HDL4</accession>
<dbReference type="Proteomes" id="UP000649799">
    <property type="component" value="Unassembled WGS sequence"/>
</dbReference>
<dbReference type="RefSeq" id="WP_166148811.1">
    <property type="nucleotide sequence ID" value="NZ_JAANYN010000007.1"/>
</dbReference>
<proteinExistence type="predicted"/>
<name>A0ABX0HDL4_9BACT</name>
<gene>
    <name evidence="1" type="ORF">G9Q97_16590</name>
</gene>
<keyword evidence="2" id="KW-1185">Reference proteome</keyword>